<name>A0A0D0AB55_9AGAM</name>
<evidence type="ECO:0000313" key="1">
    <source>
        <dbReference type="EMBL" id="KIK35334.1"/>
    </source>
</evidence>
<gene>
    <name evidence="1" type="ORF">CY34DRAFT_96267</name>
</gene>
<dbReference type="HOGENOM" id="CLU_179718_0_0_1"/>
<keyword evidence="2" id="KW-1185">Reference proteome</keyword>
<organism evidence="1 2">
    <name type="scientific">Suillus luteus UH-Slu-Lm8-n1</name>
    <dbReference type="NCBI Taxonomy" id="930992"/>
    <lineage>
        <taxon>Eukaryota</taxon>
        <taxon>Fungi</taxon>
        <taxon>Dikarya</taxon>
        <taxon>Basidiomycota</taxon>
        <taxon>Agaricomycotina</taxon>
        <taxon>Agaricomycetes</taxon>
        <taxon>Agaricomycetidae</taxon>
        <taxon>Boletales</taxon>
        <taxon>Suillineae</taxon>
        <taxon>Suillaceae</taxon>
        <taxon>Suillus</taxon>
    </lineage>
</organism>
<protein>
    <submittedName>
        <fullName evidence="1">Uncharacterized protein</fullName>
    </submittedName>
</protein>
<dbReference type="AlphaFoldDB" id="A0A0D0AB55"/>
<dbReference type="OrthoDB" id="3353107at2759"/>
<evidence type="ECO:0000313" key="2">
    <source>
        <dbReference type="Proteomes" id="UP000054485"/>
    </source>
</evidence>
<reference evidence="2" key="2">
    <citation type="submission" date="2015-01" db="EMBL/GenBank/DDBJ databases">
        <title>Evolutionary Origins and Diversification of the Mycorrhizal Mutualists.</title>
        <authorList>
            <consortium name="DOE Joint Genome Institute"/>
            <consortium name="Mycorrhizal Genomics Consortium"/>
            <person name="Kohler A."/>
            <person name="Kuo A."/>
            <person name="Nagy L.G."/>
            <person name="Floudas D."/>
            <person name="Copeland A."/>
            <person name="Barry K.W."/>
            <person name="Cichocki N."/>
            <person name="Veneault-Fourrey C."/>
            <person name="LaButti K."/>
            <person name="Lindquist E.A."/>
            <person name="Lipzen A."/>
            <person name="Lundell T."/>
            <person name="Morin E."/>
            <person name="Murat C."/>
            <person name="Riley R."/>
            <person name="Ohm R."/>
            <person name="Sun H."/>
            <person name="Tunlid A."/>
            <person name="Henrissat B."/>
            <person name="Grigoriev I.V."/>
            <person name="Hibbett D.S."/>
            <person name="Martin F."/>
        </authorList>
    </citation>
    <scope>NUCLEOTIDE SEQUENCE [LARGE SCALE GENOMIC DNA]</scope>
    <source>
        <strain evidence="2">UH-Slu-Lm8-n1</strain>
    </source>
</reference>
<reference evidence="1 2" key="1">
    <citation type="submission" date="2014-04" db="EMBL/GenBank/DDBJ databases">
        <authorList>
            <consortium name="DOE Joint Genome Institute"/>
            <person name="Kuo A."/>
            <person name="Ruytinx J."/>
            <person name="Rineau F."/>
            <person name="Colpaert J."/>
            <person name="Kohler A."/>
            <person name="Nagy L.G."/>
            <person name="Floudas D."/>
            <person name="Copeland A."/>
            <person name="Barry K.W."/>
            <person name="Cichocki N."/>
            <person name="Veneault-Fourrey C."/>
            <person name="LaButti K."/>
            <person name="Lindquist E.A."/>
            <person name="Lipzen A."/>
            <person name="Lundell T."/>
            <person name="Morin E."/>
            <person name="Murat C."/>
            <person name="Sun H."/>
            <person name="Tunlid A."/>
            <person name="Henrissat B."/>
            <person name="Grigoriev I.V."/>
            <person name="Hibbett D.S."/>
            <person name="Martin F."/>
            <person name="Nordberg H.P."/>
            <person name="Cantor M.N."/>
            <person name="Hua S.X."/>
        </authorList>
    </citation>
    <scope>NUCLEOTIDE SEQUENCE [LARGE SCALE GENOMIC DNA]</scope>
    <source>
        <strain evidence="1 2">UH-Slu-Lm8-n1</strain>
    </source>
</reference>
<dbReference type="Proteomes" id="UP000054485">
    <property type="component" value="Unassembled WGS sequence"/>
</dbReference>
<sequence>DRVNDVLHDAIEVPDGDSPFLNKEDENVFFEILDKVITEGIISAGYNLQEGEDDYNKNITEHLLVGRWREIYVEVSLADPI</sequence>
<dbReference type="EMBL" id="KN835635">
    <property type="protein sequence ID" value="KIK35334.1"/>
    <property type="molecule type" value="Genomic_DNA"/>
</dbReference>
<dbReference type="InParanoid" id="A0A0D0AB55"/>
<accession>A0A0D0AB55</accession>
<feature type="non-terminal residue" evidence="1">
    <location>
        <position position="1"/>
    </location>
</feature>
<proteinExistence type="predicted"/>